<dbReference type="InterPro" id="IPR000362">
    <property type="entry name" value="Fumarate_lyase_fam"/>
</dbReference>
<dbReference type="InterPro" id="IPR008948">
    <property type="entry name" value="L-Aspartase-like"/>
</dbReference>
<sequence length="453" mass="49419">MAFRKEKDSLGEKLVPDKAYYGIQTLRAVENFPISGFYLPPEMIAAIAKIKIAAARANIDLKKLDKKKGSAIIKASSEILEGKFDDHFPVDAFQAGAGTSSHMNLNEVIANRACEILGGNKGDYNLVHPNDHVNMGQSTNDVIPTAMRIAALPMAEKLLHEMKQLEDTFNKKGEEFKNIIKSGRTHLQDAVPMALGNEFKAYGENVKRWRTRITRASESLEELGIGGSAVGSGINTQPRYRGKVVKYLGAITGLNLKPAKDLFEAMQSMAPFTEVSGALKNFALDLVRICNDLRLLSSGPRTGLSEIVLPPVQPGSSIMPGKVNPVIAEMTDMAAFQVIGNDLVISMAAQAGQLELNVMMPVITFNLIFSLKILTGALSALREKCVKGIKANKETCKRYAESSLGLATVLNPYIGYQAAAEVAKESYRTGKSIVDIIREKKLMDEEGIKKIFK</sequence>
<evidence type="ECO:0000313" key="5">
    <source>
        <dbReference type="Proteomes" id="UP000178435"/>
    </source>
</evidence>
<dbReference type="InterPro" id="IPR022761">
    <property type="entry name" value="Fumarate_lyase_N"/>
</dbReference>
<dbReference type="FunFam" id="1.20.200.10:FF:000001">
    <property type="entry name" value="Fumarate hydratase, mitochondrial"/>
    <property type="match status" value="1"/>
</dbReference>
<dbReference type="Gene3D" id="1.10.275.10">
    <property type="entry name" value="Fumarase/aspartase (N-terminal domain)"/>
    <property type="match status" value="1"/>
</dbReference>
<protein>
    <submittedName>
        <fullName evidence="4">Aspartate ammonia-lyase</fullName>
    </submittedName>
</protein>
<dbReference type="GO" id="GO:0006099">
    <property type="term" value="P:tricarboxylic acid cycle"/>
    <property type="evidence" value="ECO:0007669"/>
    <property type="project" value="InterPro"/>
</dbReference>
<dbReference type="PANTHER" id="PTHR42696">
    <property type="entry name" value="ASPARTATE AMMONIA-LYASE"/>
    <property type="match status" value="1"/>
</dbReference>
<evidence type="ECO:0000259" key="2">
    <source>
        <dbReference type="Pfam" id="PF00206"/>
    </source>
</evidence>
<feature type="domain" description="Fumarate lyase N-terminal" evidence="2">
    <location>
        <begin position="15"/>
        <end position="340"/>
    </location>
</feature>
<evidence type="ECO:0000256" key="1">
    <source>
        <dbReference type="ARBA" id="ARBA00023239"/>
    </source>
</evidence>
<dbReference type="SUPFAM" id="SSF48557">
    <property type="entry name" value="L-aspartase-like"/>
    <property type="match status" value="1"/>
</dbReference>
<dbReference type="FunFam" id="1.10.275.10:FF:000001">
    <property type="entry name" value="Fumarate hydratase, mitochondrial"/>
    <property type="match status" value="1"/>
</dbReference>
<evidence type="ECO:0000313" key="4">
    <source>
        <dbReference type="EMBL" id="OGL46648.1"/>
    </source>
</evidence>
<dbReference type="InterPro" id="IPR024083">
    <property type="entry name" value="Fumarase/histidase_N"/>
</dbReference>
<dbReference type="NCBIfam" id="NF008909">
    <property type="entry name" value="PRK12273.1"/>
    <property type="match status" value="1"/>
</dbReference>
<dbReference type="PANTHER" id="PTHR42696:SF2">
    <property type="entry name" value="ASPARTATE AMMONIA-LYASE"/>
    <property type="match status" value="1"/>
</dbReference>
<dbReference type="PRINTS" id="PR00149">
    <property type="entry name" value="FUMRATELYASE"/>
</dbReference>
<dbReference type="InterPro" id="IPR018951">
    <property type="entry name" value="Fumarase_C_C"/>
</dbReference>
<dbReference type="PRINTS" id="PR00145">
    <property type="entry name" value="ARGSUCLYASE"/>
</dbReference>
<dbReference type="GO" id="GO:0006531">
    <property type="term" value="P:aspartate metabolic process"/>
    <property type="evidence" value="ECO:0007669"/>
    <property type="project" value="TreeGrafter"/>
</dbReference>
<dbReference type="Pfam" id="PF00206">
    <property type="entry name" value="Lyase_1"/>
    <property type="match status" value="1"/>
</dbReference>
<dbReference type="GO" id="GO:0005829">
    <property type="term" value="C:cytosol"/>
    <property type="evidence" value="ECO:0007669"/>
    <property type="project" value="TreeGrafter"/>
</dbReference>
<dbReference type="InterPro" id="IPR051546">
    <property type="entry name" value="Aspartate_Ammonia-Lyase"/>
</dbReference>
<accession>A0A1F7S017</accession>
<feature type="domain" description="Fumarase C C-terminal" evidence="3">
    <location>
        <begin position="406"/>
        <end position="452"/>
    </location>
</feature>
<dbReference type="Gene3D" id="1.10.40.30">
    <property type="entry name" value="Fumarase/aspartase (C-terminal domain)"/>
    <property type="match status" value="1"/>
</dbReference>
<dbReference type="Pfam" id="PF10415">
    <property type="entry name" value="FumaraseC_C"/>
    <property type="match status" value="1"/>
</dbReference>
<proteinExistence type="predicted"/>
<dbReference type="CDD" id="cd01357">
    <property type="entry name" value="Aspartase"/>
    <property type="match status" value="1"/>
</dbReference>
<keyword evidence="1 4" id="KW-0456">Lyase</keyword>
<gene>
    <name evidence="4" type="ORF">A2149_05705</name>
</gene>
<comment type="caution">
    <text evidence="4">The sequence shown here is derived from an EMBL/GenBank/DDBJ whole genome shotgun (WGS) entry which is preliminary data.</text>
</comment>
<dbReference type="AlphaFoldDB" id="A0A1F7S017"/>
<reference evidence="4 5" key="1">
    <citation type="journal article" date="2016" name="Nat. Commun.">
        <title>Thousands of microbial genomes shed light on interconnected biogeochemical processes in an aquifer system.</title>
        <authorList>
            <person name="Anantharaman K."/>
            <person name="Brown C.T."/>
            <person name="Hug L.A."/>
            <person name="Sharon I."/>
            <person name="Castelle C.J."/>
            <person name="Probst A.J."/>
            <person name="Thomas B.C."/>
            <person name="Singh A."/>
            <person name="Wilkins M.J."/>
            <person name="Karaoz U."/>
            <person name="Brodie E.L."/>
            <person name="Williams K.H."/>
            <person name="Hubbard S.S."/>
            <person name="Banfield J.F."/>
        </authorList>
    </citation>
    <scope>NUCLEOTIDE SEQUENCE [LARGE SCALE GENOMIC DNA]</scope>
</reference>
<name>A0A1F7S017_9BACT</name>
<evidence type="ECO:0000259" key="3">
    <source>
        <dbReference type="Pfam" id="PF10415"/>
    </source>
</evidence>
<dbReference type="GO" id="GO:0008797">
    <property type="term" value="F:aspartate ammonia-lyase activity"/>
    <property type="evidence" value="ECO:0007669"/>
    <property type="project" value="TreeGrafter"/>
</dbReference>
<dbReference type="InterPro" id="IPR020557">
    <property type="entry name" value="Fumarate_lyase_CS"/>
</dbReference>
<dbReference type="PROSITE" id="PS00163">
    <property type="entry name" value="FUMARATE_LYASES"/>
    <property type="match status" value="1"/>
</dbReference>
<dbReference type="Proteomes" id="UP000178435">
    <property type="component" value="Unassembled WGS sequence"/>
</dbReference>
<dbReference type="Gene3D" id="1.20.200.10">
    <property type="entry name" value="Fumarase/aspartase (Central domain)"/>
    <property type="match status" value="1"/>
</dbReference>
<organism evidence="4 5">
    <name type="scientific">Candidatus Schekmanbacteria bacterium RBG_16_38_11</name>
    <dbReference type="NCBI Taxonomy" id="1817880"/>
    <lineage>
        <taxon>Bacteria</taxon>
        <taxon>Candidatus Schekmaniibacteriota</taxon>
    </lineage>
</organism>
<dbReference type="EMBL" id="MGDF01000040">
    <property type="protein sequence ID" value="OGL46648.1"/>
    <property type="molecule type" value="Genomic_DNA"/>
</dbReference>